<reference evidence="6 7" key="1">
    <citation type="submission" date="2022-09" db="EMBL/GenBank/DDBJ databases">
        <authorList>
            <person name="Han X.L."/>
            <person name="Wang Q."/>
            <person name="Lu T."/>
        </authorList>
    </citation>
    <scope>NUCLEOTIDE SEQUENCE [LARGE SCALE GENOMIC DNA]</scope>
    <source>
        <strain evidence="6 7">WQ 127069</strain>
    </source>
</reference>
<evidence type="ECO:0000256" key="2">
    <source>
        <dbReference type="ARBA" id="ARBA00023125"/>
    </source>
</evidence>
<dbReference type="PROSITE" id="PS01124">
    <property type="entry name" value="HTH_ARAC_FAMILY_2"/>
    <property type="match status" value="1"/>
</dbReference>
<dbReference type="Proteomes" id="UP001652445">
    <property type="component" value="Unassembled WGS sequence"/>
</dbReference>
<dbReference type="SMART" id="SM00342">
    <property type="entry name" value="HTH_ARAC"/>
    <property type="match status" value="1"/>
</dbReference>
<name>A0ABT2U8M6_9BACL</name>
<dbReference type="PANTHER" id="PTHR43280">
    <property type="entry name" value="ARAC-FAMILY TRANSCRIPTIONAL REGULATOR"/>
    <property type="match status" value="1"/>
</dbReference>
<comment type="caution">
    <text evidence="6">The sequence shown here is derived from an EMBL/GenBank/DDBJ whole genome shotgun (WGS) entry which is preliminary data.</text>
</comment>
<organism evidence="6 7">
    <name type="scientific">Paenibacillus baimaensis</name>
    <dbReference type="NCBI Taxonomy" id="2982185"/>
    <lineage>
        <taxon>Bacteria</taxon>
        <taxon>Bacillati</taxon>
        <taxon>Bacillota</taxon>
        <taxon>Bacilli</taxon>
        <taxon>Bacillales</taxon>
        <taxon>Paenibacillaceae</taxon>
        <taxon>Paenibacillus</taxon>
    </lineage>
</organism>
<dbReference type="PANTHER" id="PTHR43280:SF2">
    <property type="entry name" value="HTH-TYPE TRANSCRIPTIONAL REGULATOR EXSA"/>
    <property type="match status" value="1"/>
</dbReference>
<sequence length="268" mass="30687">MIELKSVLLEEVGPEWRKAEEITEAHIFIYVVSGQLTYRLNHQDIPLTKGDVLFIPKGTLRAGIGDGTQMHQKFAFLFQSSGAADHTSIPLLAHKPYLLLHTRNHEYMKQRFSLLLQQWLGKLPHYELICTGIVLELLGIAAREADHADLPLKKLSMVATIQQYILDSYRGQIRLEELSQLVDRTPNYVTRIFREVTGQTPIDYLHQVRVYAARDLLLNSPMTIGQVADQLGYCDQSYFNRMYKKITGHPPSNHTGHQAIGQRREERA</sequence>
<gene>
    <name evidence="6" type="ORF">OB236_02465</name>
</gene>
<evidence type="ECO:0000313" key="6">
    <source>
        <dbReference type="EMBL" id="MCU6790983.1"/>
    </source>
</evidence>
<keyword evidence="7" id="KW-1185">Reference proteome</keyword>
<dbReference type="InterPro" id="IPR018060">
    <property type="entry name" value="HTH_AraC"/>
</dbReference>
<evidence type="ECO:0000256" key="4">
    <source>
        <dbReference type="SAM" id="MobiDB-lite"/>
    </source>
</evidence>
<dbReference type="PROSITE" id="PS00041">
    <property type="entry name" value="HTH_ARAC_FAMILY_1"/>
    <property type="match status" value="1"/>
</dbReference>
<dbReference type="InterPro" id="IPR009057">
    <property type="entry name" value="Homeodomain-like_sf"/>
</dbReference>
<proteinExistence type="predicted"/>
<dbReference type="Gene3D" id="2.60.120.10">
    <property type="entry name" value="Jelly Rolls"/>
    <property type="match status" value="1"/>
</dbReference>
<evidence type="ECO:0000313" key="7">
    <source>
        <dbReference type="Proteomes" id="UP001652445"/>
    </source>
</evidence>
<dbReference type="SUPFAM" id="SSF51215">
    <property type="entry name" value="Regulatory protein AraC"/>
    <property type="match status" value="1"/>
</dbReference>
<feature type="domain" description="HTH araC/xylS-type" evidence="5">
    <location>
        <begin position="159"/>
        <end position="257"/>
    </location>
</feature>
<dbReference type="Pfam" id="PF07883">
    <property type="entry name" value="Cupin_2"/>
    <property type="match status" value="1"/>
</dbReference>
<protein>
    <submittedName>
        <fullName evidence="6">AraC family transcriptional regulator</fullName>
    </submittedName>
</protein>
<evidence type="ECO:0000256" key="3">
    <source>
        <dbReference type="ARBA" id="ARBA00023163"/>
    </source>
</evidence>
<keyword evidence="3" id="KW-0804">Transcription</keyword>
<evidence type="ECO:0000259" key="5">
    <source>
        <dbReference type="PROSITE" id="PS01124"/>
    </source>
</evidence>
<accession>A0ABT2U8M6</accession>
<keyword evidence="2" id="KW-0238">DNA-binding</keyword>
<evidence type="ECO:0000256" key="1">
    <source>
        <dbReference type="ARBA" id="ARBA00023015"/>
    </source>
</evidence>
<dbReference type="InterPro" id="IPR014710">
    <property type="entry name" value="RmlC-like_jellyroll"/>
</dbReference>
<dbReference type="Pfam" id="PF12833">
    <property type="entry name" value="HTH_18"/>
    <property type="match status" value="1"/>
</dbReference>
<dbReference type="RefSeq" id="WP_262682544.1">
    <property type="nucleotide sequence ID" value="NZ_JAOQIO010000007.1"/>
</dbReference>
<dbReference type="SUPFAM" id="SSF46689">
    <property type="entry name" value="Homeodomain-like"/>
    <property type="match status" value="2"/>
</dbReference>
<keyword evidence="1" id="KW-0805">Transcription regulation</keyword>
<dbReference type="InterPro" id="IPR018062">
    <property type="entry name" value="HTH_AraC-typ_CS"/>
</dbReference>
<dbReference type="InterPro" id="IPR037923">
    <property type="entry name" value="HTH-like"/>
</dbReference>
<dbReference type="EMBL" id="JAOQIO010000007">
    <property type="protein sequence ID" value="MCU6790983.1"/>
    <property type="molecule type" value="Genomic_DNA"/>
</dbReference>
<dbReference type="InterPro" id="IPR013096">
    <property type="entry name" value="Cupin_2"/>
</dbReference>
<feature type="region of interest" description="Disordered" evidence="4">
    <location>
        <begin position="246"/>
        <end position="268"/>
    </location>
</feature>
<dbReference type="Gene3D" id="1.10.10.60">
    <property type="entry name" value="Homeodomain-like"/>
    <property type="match status" value="2"/>
</dbReference>